<dbReference type="EMBL" id="MEUT01000021">
    <property type="protein sequence ID" value="OGC51411.1"/>
    <property type="molecule type" value="Genomic_DNA"/>
</dbReference>
<dbReference type="AlphaFoldDB" id="A0A1F4V2K3"/>
<organism evidence="1 2">
    <name type="scientific">candidate division WWE3 bacterium RBG_16_37_10</name>
    <dbReference type="NCBI Taxonomy" id="1802610"/>
    <lineage>
        <taxon>Bacteria</taxon>
        <taxon>Katanobacteria</taxon>
    </lineage>
</organism>
<accession>A0A1F4V2K3</accession>
<dbReference type="Proteomes" id="UP000177371">
    <property type="component" value="Unassembled WGS sequence"/>
</dbReference>
<comment type="caution">
    <text evidence="1">The sequence shown here is derived from an EMBL/GenBank/DDBJ whole genome shotgun (WGS) entry which is preliminary data.</text>
</comment>
<evidence type="ECO:0000313" key="2">
    <source>
        <dbReference type="Proteomes" id="UP000177371"/>
    </source>
</evidence>
<name>A0A1F4V2K3_UNCKA</name>
<reference evidence="1 2" key="1">
    <citation type="journal article" date="2016" name="Nat. Commun.">
        <title>Thousands of microbial genomes shed light on interconnected biogeochemical processes in an aquifer system.</title>
        <authorList>
            <person name="Anantharaman K."/>
            <person name="Brown C.T."/>
            <person name="Hug L.A."/>
            <person name="Sharon I."/>
            <person name="Castelle C.J."/>
            <person name="Probst A.J."/>
            <person name="Thomas B.C."/>
            <person name="Singh A."/>
            <person name="Wilkins M.J."/>
            <person name="Karaoz U."/>
            <person name="Brodie E.L."/>
            <person name="Williams K.H."/>
            <person name="Hubbard S.S."/>
            <person name="Banfield J.F."/>
        </authorList>
    </citation>
    <scope>NUCLEOTIDE SEQUENCE [LARGE SCALE GENOMIC DNA]</scope>
</reference>
<evidence type="ECO:0000313" key="1">
    <source>
        <dbReference type="EMBL" id="OGC51411.1"/>
    </source>
</evidence>
<gene>
    <name evidence="1" type="ORF">A2W32_01125</name>
</gene>
<dbReference type="STRING" id="1802610.A2W32_01125"/>
<protein>
    <recommendedName>
        <fullName evidence="3">Ribbon-helix-helix protein CopG domain-containing protein</fullName>
    </recommendedName>
</protein>
<proteinExistence type="predicted"/>
<evidence type="ECO:0008006" key="3">
    <source>
        <dbReference type="Google" id="ProtNLM"/>
    </source>
</evidence>
<sequence length="92" mass="10977">MKNKKYHLRTQISLSSKLRDAIDARRIYKKESLSEYIRKAIEIRIASENKSHRDLKALAERVIAKIPKEKSGWKNVKDISDWQRKLRREKGE</sequence>